<evidence type="ECO:0000256" key="4">
    <source>
        <dbReference type="ARBA" id="ARBA00022490"/>
    </source>
</evidence>
<comment type="catalytic activity">
    <reaction evidence="14 15">
        <text>tRNA(Phe) + L-phenylalanine + ATP = L-phenylalanyl-tRNA(Phe) + AMP + diphosphate + H(+)</text>
        <dbReference type="Rhea" id="RHEA:19413"/>
        <dbReference type="Rhea" id="RHEA-COMP:9668"/>
        <dbReference type="Rhea" id="RHEA-COMP:9699"/>
        <dbReference type="ChEBI" id="CHEBI:15378"/>
        <dbReference type="ChEBI" id="CHEBI:30616"/>
        <dbReference type="ChEBI" id="CHEBI:33019"/>
        <dbReference type="ChEBI" id="CHEBI:58095"/>
        <dbReference type="ChEBI" id="CHEBI:78442"/>
        <dbReference type="ChEBI" id="CHEBI:78531"/>
        <dbReference type="ChEBI" id="CHEBI:456215"/>
        <dbReference type="EC" id="6.1.1.20"/>
    </reaction>
</comment>
<dbReference type="Proteomes" id="UP000776650">
    <property type="component" value="Unassembled WGS sequence"/>
</dbReference>
<organism evidence="20 21">
    <name type="scientific">Dietzia timorensis</name>
    <dbReference type="NCBI Taxonomy" id="499555"/>
    <lineage>
        <taxon>Bacteria</taxon>
        <taxon>Bacillati</taxon>
        <taxon>Actinomycetota</taxon>
        <taxon>Actinomycetes</taxon>
        <taxon>Mycobacteriales</taxon>
        <taxon>Dietziaceae</taxon>
        <taxon>Dietzia</taxon>
    </lineage>
</organism>
<reference evidence="20" key="1">
    <citation type="journal article" date="2021" name="PeerJ">
        <title>Extensive microbial diversity within the chicken gut microbiome revealed by metagenomics and culture.</title>
        <authorList>
            <person name="Gilroy R."/>
            <person name="Ravi A."/>
            <person name="Getino M."/>
            <person name="Pursley I."/>
            <person name="Horton D.L."/>
            <person name="Alikhan N.F."/>
            <person name="Baker D."/>
            <person name="Gharbi K."/>
            <person name="Hall N."/>
            <person name="Watson M."/>
            <person name="Adriaenssens E.M."/>
            <person name="Foster-Nyarko E."/>
            <person name="Jarju S."/>
            <person name="Secka A."/>
            <person name="Antonio M."/>
            <person name="Oren A."/>
            <person name="Chaudhuri R.R."/>
            <person name="La Ragione R."/>
            <person name="Hildebrand F."/>
            <person name="Pallen M.J."/>
        </authorList>
    </citation>
    <scope>NUCLEOTIDE SEQUENCE</scope>
    <source>
        <strain evidence="20">ChiGjej1B1-18357</strain>
    </source>
</reference>
<dbReference type="Pfam" id="PF03483">
    <property type="entry name" value="B3_4"/>
    <property type="match status" value="1"/>
</dbReference>
<dbReference type="InterPro" id="IPR005146">
    <property type="entry name" value="B3/B4_tRNA-bd"/>
</dbReference>
<dbReference type="RefSeq" id="WP_303915014.1">
    <property type="nucleotide sequence ID" value="NZ_DYXM01000246.1"/>
</dbReference>
<dbReference type="InterPro" id="IPR005147">
    <property type="entry name" value="tRNA_synthase_B5-dom"/>
</dbReference>
<evidence type="ECO:0000256" key="8">
    <source>
        <dbReference type="ARBA" id="ARBA00022741"/>
    </source>
</evidence>
<dbReference type="Gene3D" id="3.30.70.380">
    <property type="entry name" value="Ferrodoxin-fold anticodon-binding domain"/>
    <property type="match status" value="1"/>
</dbReference>
<feature type="domain" description="FDX-ACB" evidence="18">
    <location>
        <begin position="735"/>
        <end position="828"/>
    </location>
</feature>
<dbReference type="SUPFAM" id="SSF54991">
    <property type="entry name" value="Anticodon-binding domain of PheRS"/>
    <property type="match status" value="1"/>
</dbReference>
<dbReference type="SUPFAM" id="SSF55681">
    <property type="entry name" value="Class II aaRS and biotin synthetases"/>
    <property type="match status" value="1"/>
</dbReference>
<dbReference type="InterPro" id="IPR012340">
    <property type="entry name" value="NA-bd_OB-fold"/>
</dbReference>
<dbReference type="InterPro" id="IPR041616">
    <property type="entry name" value="PheRS_beta_core"/>
</dbReference>
<dbReference type="GO" id="GO:0000287">
    <property type="term" value="F:magnesium ion binding"/>
    <property type="evidence" value="ECO:0007669"/>
    <property type="project" value="UniProtKB-UniRule"/>
</dbReference>
<keyword evidence="5 16" id="KW-0820">tRNA-binding</keyword>
<dbReference type="Gene3D" id="2.40.50.140">
    <property type="entry name" value="Nucleic acid-binding proteins"/>
    <property type="match status" value="1"/>
</dbReference>
<keyword evidence="11 16" id="KW-0694">RNA-binding</keyword>
<comment type="similarity">
    <text evidence="2 15">Belongs to the phenylalanyl-tRNA synthetase beta subunit family. Type 1 subfamily.</text>
</comment>
<dbReference type="PROSITE" id="PS50886">
    <property type="entry name" value="TRBD"/>
    <property type="match status" value="1"/>
</dbReference>
<evidence type="ECO:0000313" key="21">
    <source>
        <dbReference type="Proteomes" id="UP000776650"/>
    </source>
</evidence>
<dbReference type="EMBL" id="DYXM01000246">
    <property type="protein sequence ID" value="HJE91895.1"/>
    <property type="molecule type" value="Genomic_DNA"/>
</dbReference>
<feature type="binding site" evidence="15">
    <location>
        <position position="470"/>
    </location>
    <ligand>
        <name>Mg(2+)</name>
        <dbReference type="ChEBI" id="CHEBI:18420"/>
        <note>shared with alpha subunit</note>
    </ligand>
</feature>
<sequence length="829" mass="88624">MQIAQSWLTEILQRANEGWSVSAAELDAGFVSVGLEVEGEPEALPETTGPLVIGRVQSIEELEGFKKPIRFCHVDVGNDAPQEIVCGARNFAEGDLVVVALPGTVLPGNFEIGERVTYGKPSAGMIASAKELGIGNDHSGIITLREGTGEPGDSAVDVLGLDDTVIELNITPDRGYCFSARGLARELACGFDLEFTEPAGELGLGDAEEAWPVRIDEDADTVRFAARKVTGIDARARTPWWMVKRLLTSGIRPISPAVDVTNYVMLELGHPMHAFDADTLQGGLHVRFARSGEKLVTLDDQTRTLDSGDVVICDDRGPISLAGVMGGADTEVAGDTTNVLLEAAVWEPLHVFRTIRRHKLPSEAGKRYERSVDPGITIAALDRAATLLAEIAGGSVEPTLTDIGGVPEMPTIEFPAARPDEVAGVGYPKGTSERRLRQIGCEVVAGDEGVLSVTPPSWRTDLTMNADLVEEVLRLEGLESIPSILPQAPSGRGLTAAQRSRRAIGHALAYTGHVEVIAFPFLNPSVFDAFGLDADDPRRNTMELLNPLDAEQAHLATTLLPPLVDVARRNLARGRRSLSMFSISQVTQRTPETRRIDVFDVSARPSNAEIEELNGSLPYQPLYVATLYSGERAPAGHWGAGRVADALDAVEAAREVARGAGVDIEIRAAQYAPWHPGRCAEIVVRDERGERVVGHAGELHPAVLERLELPKRTSAMEINLTELGVGEVLPAPEISAYPAVLQDVAVVVDSDVPSSAVRDALADGAGKLCESVELFDVFTGAQVGEGKKSLAYALSFRAPDRTLTEDEASEMRDAAVRAAGDKVGAVLRG</sequence>
<dbReference type="PROSITE" id="PS51447">
    <property type="entry name" value="FDX_ACB"/>
    <property type="match status" value="1"/>
</dbReference>
<evidence type="ECO:0000256" key="13">
    <source>
        <dbReference type="ARBA" id="ARBA00023146"/>
    </source>
</evidence>
<dbReference type="SMART" id="SM00896">
    <property type="entry name" value="FDX-ACB"/>
    <property type="match status" value="1"/>
</dbReference>
<keyword evidence="13 15" id="KW-0030">Aminoacyl-tRNA synthetase</keyword>
<feature type="binding site" evidence="15">
    <location>
        <position position="467"/>
    </location>
    <ligand>
        <name>Mg(2+)</name>
        <dbReference type="ChEBI" id="CHEBI:18420"/>
        <note>shared with alpha subunit</note>
    </ligand>
</feature>
<dbReference type="Gene3D" id="3.50.40.10">
    <property type="entry name" value="Phenylalanyl-trna Synthetase, Chain B, domain 3"/>
    <property type="match status" value="1"/>
</dbReference>
<feature type="binding site" evidence="15">
    <location>
        <position position="471"/>
    </location>
    <ligand>
        <name>Mg(2+)</name>
        <dbReference type="ChEBI" id="CHEBI:18420"/>
        <note>shared with alpha subunit</note>
    </ligand>
</feature>
<evidence type="ECO:0000259" key="17">
    <source>
        <dbReference type="PROSITE" id="PS50886"/>
    </source>
</evidence>
<dbReference type="Pfam" id="PF01588">
    <property type="entry name" value="tRNA_bind"/>
    <property type="match status" value="1"/>
</dbReference>
<evidence type="ECO:0000256" key="11">
    <source>
        <dbReference type="ARBA" id="ARBA00022884"/>
    </source>
</evidence>
<dbReference type="PANTHER" id="PTHR10947">
    <property type="entry name" value="PHENYLALANYL-TRNA SYNTHETASE BETA CHAIN AND LEUCINE-RICH REPEAT-CONTAINING PROTEIN 47"/>
    <property type="match status" value="1"/>
</dbReference>
<feature type="binding site" evidence="15">
    <location>
        <position position="461"/>
    </location>
    <ligand>
        <name>Mg(2+)</name>
        <dbReference type="ChEBI" id="CHEBI:18420"/>
        <note>shared with alpha subunit</note>
    </ligand>
</feature>
<evidence type="ECO:0000259" key="18">
    <source>
        <dbReference type="PROSITE" id="PS51447"/>
    </source>
</evidence>
<dbReference type="FunFam" id="3.50.40.10:FF:000001">
    <property type="entry name" value="Phenylalanine--tRNA ligase beta subunit"/>
    <property type="match status" value="1"/>
</dbReference>
<dbReference type="SMART" id="SM00874">
    <property type="entry name" value="B5"/>
    <property type="match status" value="1"/>
</dbReference>
<dbReference type="Gene3D" id="3.30.56.10">
    <property type="match status" value="2"/>
</dbReference>
<dbReference type="NCBIfam" id="TIGR00472">
    <property type="entry name" value="pheT_bact"/>
    <property type="match status" value="1"/>
</dbReference>
<dbReference type="GO" id="GO:0004826">
    <property type="term" value="F:phenylalanine-tRNA ligase activity"/>
    <property type="evidence" value="ECO:0007669"/>
    <property type="project" value="UniProtKB-UniRule"/>
</dbReference>
<gene>
    <name evidence="15 20" type="primary">pheT</name>
    <name evidence="20" type="ORF">K8V11_12890</name>
</gene>
<dbReference type="PANTHER" id="PTHR10947:SF0">
    <property type="entry name" value="PHENYLALANINE--TRNA LIGASE BETA SUBUNIT"/>
    <property type="match status" value="1"/>
</dbReference>
<keyword evidence="7 15" id="KW-0479">Metal-binding</keyword>
<dbReference type="SUPFAM" id="SSF56037">
    <property type="entry name" value="PheT/TilS domain"/>
    <property type="match status" value="1"/>
</dbReference>
<dbReference type="InterPro" id="IPR009061">
    <property type="entry name" value="DNA-bd_dom_put_sf"/>
</dbReference>
<evidence type="ECO:0000256" key="15">
    <source>
        <dbReference type="HAMAP-Rule" id="MF_00283"/>
    </source>
</evidence>
<evidence type="ECO:0000313" key="20">
    <source>
        <dbReference type="EMBL" id="HJE91895.1"/>
    </source>
</evidence>
<reference evidence="20" key="2">
    <citation type="submission" date="2021-09" db="EMBL/GenBank/DDBJ databases">
        <authorList>
            <person name="Gilroy R."/>
        </authorList>
    </citation>
    <scope>NUCLEOTIDE SEQUENCE</scope>
    <source>
        <strain evidence="20">ChiGjej1B1-18357</strain>
    </source>
</reference>
<evidence type="ECO:0000256" key="14">
    <source>
        <dbReference type="ARBA" id="ARBA00049255"/>
    </source>
</evidence>
<dbReference type="FunFam" id="3.30.70.380:FF:000001">
    <property type="entry name" value="Phenylalanine--tRNA ligase beta subunit"/>
    <property type="match status" value="1"/>
</dbReference>
<dbReference type="CDD" id="cd00769">
    <property type="entry name" value="PheRS_beta_core"/>
    <property type="match status" value="1"/>
</dbReference>
<dbReference type="AlphaFoldDB" id="A0A921JZ17"/>
<dbReference type="Pfam" id="PF03147">
    <property type="entry name" value="FDX-ACB"/>
    <property type="match status" value="1"/>
</dbReference>
<keyword evidence="9 15" id="KW-0067">ATP-binding</keyword>
<evidence type="ECO:0000256" key="1">
    <source>
        <dbReference type="ARBA" id="ARBA00004496"/>
    </source>
</evidence>
<dbReference type="InterPro" id="IPR004532">
    <property type="entry name" value="Phe-tRNA-ligase_IIc_bsu_bact"/>
</dbReference>
<dbReference type="InterPro" id="IPR036690">
    <property type="entry name" value="Fdx_antiC-bd_sf"/>
</dbReference>
<dbReference type="EC" id="6.1.1.20" evidence="15"/>
<comment type="subcellular location">
    <subcellularLocation>
        <location evidence="1 15">Cytoplasm</location>
    </subcellularLocation>
</comment>
<keyword evidence="10 15" id="KW-0460">Magnesium</keyword>
<keyword evidence="4 15" id="KW-0963">Cytoplasm</keyword>
<evidence type="ECO:0000256" key="12">
    <source>
        <dbReference type="ARBA" id="ARBA00022917"/>
    </source>
</evidence>
<keyword evidence="6 15" id="KW-0436">Ligase</keyword>
<evidence type="ECO:0000256" key="16">
    <source>
        <dbReference type="PROSITE-ProRule" id="PRU00209"/>
    </source>
</evidence>
<evidence type="ECO:0000259" key="19">
    <source>
        <dbReference type="PROSITE" id="PS51483"/>
    </source>
</evidence>
<dbReference type="FunFam" id="3.30.930.10:FF:000130">
    <property type="entry name" value="Phenylalanine--tRNA ligase beta subunit"/>
    <property type="match status" value="1"/>
</dbReference>
<dbReference type="HAMAP" id="MF_00283">
    <property type="entry name" value="Phe_tRNA_synth_beta1"/>
    <property type="match status" value="1"/>
</dbReference>
<comment type="cofactor">
    <cofactor evidence="15">
        <name>Mg(2+)</name>
        <dbReference type="ChEBI" id="CHEBI:18420"/>
    </cofactor>
    <text evidence="15">Binds 2 magnesium ions per tetramer.</text>
</comment>
<dbReference type="InterPro" id="IPR033714">
    <property type="entry name" value="tRNA_bind_bactPheRS"/>
</dbReference>
<dbReference type="SUPFAM" id="SSF46955">
    <property type="entry name" value="Putative DNA-binding domain"/>
    <property type="match status" value="1"/>
</dbReference>
<dbReference type="InterPro" id="IPR002547">
    <property type="entry name" value="tRNA-bd_dom"/>
</dbReference>
<dbReference type="GO" id="GO:0000049">
    <property type="term" value="F:tRNA binding"/>
    <property type="evidence" value="ECO:0007669"/>
    <property type="project" value="UniProtKB-UniRule"/>
</dbReference>
<evidence type="ECO:0000256" key="2">
    <source>
        <dbReference type="ARBA" id="ARBA00008653"/>
    </source>
</evidence>
<dbReference type="Gene3D" id="3.30.930.10">
    <property type="entry name" value="Bira Bifunctional Protein, Domain 2"/>
    <property type="match status" value="1"/>
</dbReference>
<dbReference type="GO" id="GO:0009328">
    <property type="term" value="C:phenylalanine-tRNA ligase complex"/>
    <property type="evidence" value="ECO:0007669"/>
    <property type="project" value="TreeGrafter"/>
</dbReference>
<protein>
    <recommendedName>
        <fullName evidence="15">Phenylalanine--tRNA ligase beta subunit</fullName>
        <ecNumber evidence="15">6.1.1.20</ecNumber>
    </recommendedName>
    <alternativeName>
        <fullName evidence="15">Phenylalanyl-tRNA synthetase beta subunit</fullName>
        <shortName evidence="15">PheRS</shortName>
    </alternativeName>
</protein>
<dbReference type="CDD" id="cd02796">
    <property type="entry name" value="tRNA_bind_bactPheRS"/>
    <property type="match status" value="1"/>
</dbReference>
<dbReference type="PROSITE" id="PS51483">
    <property type="entry name" value="B5"/>
    <property type="match status" value="1"/>
</dbReference>
<evidence type="ECO:0000256" key="3">
    <source>
        <dbReference type="ARBA" id="ARBA00011209"/>
    </source>
</evidence>
<keyword evidence="12 15" id="KW-0648">Protein biosynthesis</keyword>
<evidence type="ECO:0000256" key="10">
    <source>
        <dbReference type="ARBA" id="ARBA00022842"/>
    </source>
</evidence>
<feature type="domain" description="TRNA-binding" evidence="17">
    <location>
        <begin position="45"/>
        <end position="156"/>
    </location>
</feature>
<accession>A0A921JZ17</accession>
<dbReference type="InterPro" id="IPR020825">
    <property type="entry name" value="Phe-tRNA_synthase-like_B3/B4"/>
</dbReference>
<evidence type="ECO:0000256" key="5">
    <source>
        <dbReference type="ARBA" id="ARBA00022555"/>
    </source>
</evidence>
<keyword evidence="8 15" id="KW-0547">Nucleotide-binding</keyword>
<dbReference type="InterPro" id="IPR045864">
    <property type="entry name" value="aa-tRNA-synth_II/BPL/LPL"/>
</dbReference>
<dbReference type="SMART" id="SM00873">
    <property type="entry name" value="B3_4"/>
    <property type="match status" value="1"/>
</dbReference>
<evidence type="ECO:0000256" key="6">
    <source>
        <dbReference type="ARBA" id="ARBA00022598"/>
    </source>
</evidence>
<name>A0A921JZ17_9ACTN</name>
<dbReference type="InterPro" id="IPR045060">
    <property type="entry name" value="Phe-tRNA-ligase_IIc_bsu"/>
</dbReference>
<evidence type="ECO:0000256" key="7">
    <source>
        <dbReference type="ARBA" id="ARBA00022723"/>
    </source>
</evidence>
<comment type="subunit">
    <text evidence="3 15">Tetramer of two alpha and two beta subunits.</text>
</comment>
<dbReference type="GO" id="GO:0005524">
    <property type="term" value="F:ATP binding"/>
    <property type="evidence" value="ECO:0007669"/>
    <property type="project" value="UniProtKB-UniRule"/>
</dbReference>
<dbReference type="SUPFAM" id="SSF50249">
    <property type="entry name" value="Nucleic acid-binding proteins"/>
    <property type="match status" value="1"/>
</dbReference>
<evidence type="ECO:0000256" key="9">
    <source>
        <dbReference type="ARBA" id="ARBA00022840"/>
    </source>
</evidence>
<dbReference type="Pfam" id="PF17759">
    <property type="entry name" value="tRNA_synthFbeta"/>
    <property type="match status" value="1"/>
</dbReference>
<dbReference type="Pfam" id="PF03484">
    <property type="entry name" value="B5"/>
    <property type="match status" value="1"/>
</dbReference>
<dbReference type="GO" id="GO:0006432">
    <property type="term" value="P:phenylalanyl-tRNA aminoacylation"/>
    <property type="evidence" value="ECO:0007669"/>
    <property type="project" value="UniProtKB-UniRule"/>
</dbReference>
<dbReference type="InterPro" id="IPR005121">
    <property type="entry name" value="Fdx_antiC-bd"/>
</dbReference>
<comment type="caution">
    <text evidence="20">The sequence shown here is derived from an EMBL/GenBank/DDBJ whole genome shotgun (WGS) entry which is preliminary data.</text>
</comment>
<feature type="domain" description="B5" evidence="19">
    <location>
        <begin position="407"/>
        <end position="483"/>
    </location>
</feature>
<proteinExistence type="inferred from homology"/>